<gene>
    <name evidence="2" type="ORF">MetfoDRAFT_1792</name>
</gene>
<evidence type="ECO:0000256" key="1">
    <source>
        <dbReference type="SAM" id="Coils"/>
    </source>
</evidence>
<dbReference type="RefSeq" id="WP_007045213.1">
    <property type="nucleotide sequence ID" value="NZ_AGJL01000063.1"/>
</dbReference>
<keyword evidence="1" id="KW-0175">Coiled coil</keyword>
<keyword evidence="3" id="KW-1185">Reference proteome</keyword>
<dbReference type="STRING" id="647171.MetfoDRAFT_1792"/>
<dbReference type="EMBL" id="AGJL01000063">
    <property type="protein sequence ID" value="EHP84011.1"/>
    <property type="molecule type" value="Genomic_DNA"/>
</dbReference>
<feature type="coiled-coil region" evidence="1">
    <location>
        <begin position="27"/>
        <end position="54"/>
    </location>
</feature>
<dbReference type="AlphaFoldDB" id="H1L168"/>
<proteinExistence type="predicted"/>
<dbReference type="Proteomes" id="UP000003706">
    <property type="component" value="Unassembled WGS sequence"/>
</dbReference>
<reference evidence="2 3" key="1">
    <citation type="submission" date="2011-09" db="EMBL/GenBank/DDBJ databases">
        <title>The draft genome of Methanotorris formicicus Mc-S-70.</title>
        <authorList>
            <consortium name="US DOE Joint Genome Institute (JGI-PGF)"/>
            <person name="Lucas S."/>
            <person name="Han J."/>
            <person name="Lapidus A."/>
            <person name="Cheng J.-F."/>
            <person name="Goodwin L."/>
            <person name="Pitluck S."/>
            <person name="Peters L."/>
            <person name="Land M.L."/>
            <person name="Hauser L."/>
            <person name="Sieprawska-Lupa M."/>
            <person name="Takai K."/>
            <person name="Miyazaki J."/>
            <person name="Whitman W."/>
            <person name="Woyke T.J."/>
        </authorList>
    </citation>
    <scope>NUCLEOTIDE SEQUENCE [LARGE SCALE GENOMIC DNA]</scope>
    <source>
        <strain evidence="2 3">Mc-S-70</strain>
    </source>
</reference>
<evidence type="ECO:0000313" key="3">
    <source>
        <dbReference type="Proteomes" id="UP000003706"/>
    </source>
</evidence>
<organism evidence="2 3">
    <name type="scientific">Methanotorris formicicus Mc-S-70</name>
    <dbReference type="NCBI Taxonomy" id="647171"/>
    <lineage>
        <taxon>Archaea</taxon>
        <taxon>Methanobacteriati</taxon>
        <taxon>Methanobacteriota</taxon>
        <taxon>Methanomada group</taxon>
        <taxon>Methanococci</taxon>
        <taxon>Methanococcales</taxon>
        <taxon>Methanocaldococcaceae</taxon>
        <taxon>Methanotorris</taxon>
    </lineage>
</organism>
<accession>H1L168</accession>
<protein>
    <submittedName>
        <fullName evidence="2">Uncharacterized protein</fullName>
    </submittedName>
</protein>
<name>H1L168_9EURY</name>
<sequence length="57" mass="6963">MEEKKVKKLLHLLEHTEEHFEIIINLMKELNLNAEGYEKLYEELKKENEKLKKELPN</sequence>
<comment type="caution">
    <text evidence="2">The sequence shown here is derived from an EMBL/GenBank/DDBJ whole genome shotgun (WGS) entry which is preliminary data.</text>
</comment>
<evidence type="ECO:0000313" key="2">
    <source>
        <dbReference type="EMBL" id="EHP84011.1"/>
    </source>
</evidence>